<dbReference type="Proteomes" id="UP001064048">
    <property type="component" value="Chromosome 28"/>
</dbReference>
<organism evidence="1 2">
    <name type="scientific">Choristoneura fumiferana</name>
    <name type="common">Spruce budworm moth</name>
    <name type="synonym">Archips fumiferana</name>
    <dbReference type="NCBI Taxonomy" id="7141"/>
    <lineage>
        <taxon>Eukaryota</taxon>
        <taxon>Metazoa</taxon>
        <taxon>Ecdysozoa</taxon>
        <taxon>Arthropoda</taxon>
        <taxon>Hexapoda</taxon>
        <taxon>Insecta</taxon>
        <taxon>Pterygota</taxon>
        <taxon>Neoptera</taxon>
        <taxon>Endopterygota</taxon>
        <taxon>Lepidoptera</taxon>
        <taxon>Glossata</taxon>
        <taxon>Ditrysia</taxon>
        <taxon>Tortricoidea</taxon>
        <taxon>Tortricidae</taxon>
        <taxon>Tortricinae</taxon>
        <taxon>Choristoneura</taxon>
    </lineage>
</organism>
<evidence type="ECO:0000313" key="1">
    <source>
        <dbReference type="EMBL" id="KAI8433346.1"/>
    </source>
</evidence>
<sequence>MSTTALQESAVKESLFQFITKNVPSADLDVIDDIVLSYVISFVEESSQDPCFDVEGFIEMMAAYVPQFAHIDVERVCSWVVDLEALLTAEESDPPSSHGSSPQDGTLQRLMASTLNLVSLKLREFRGRGGPASVGRDDFSMLSAQCAVLHEMFPNTCAMEIKHCVSIACGDVERAAATLLHRRDHGQALAATATAAPHHAARAPPCDDSELKNRIIARRWPPPPPPRRTTPRAPRPATTASSRTARYDTCCISELRHLLPGGTHGQALAATATAAPHHAARAPPCDDSELKNRIIARYDTCCTGGTTGRRWPPPPPPRRTTPRAPRPATTASSRTAS</sequence>
<gene>
    <name evidence="1" type="ORF">MSG28_015391</name>
</gene>
<dbReference type="EMBL" id="CM046128">
    <property type="protein sequence ID" value="KAI8433346.1"/>
    <property type="molecule type" value="Genomic_DNA"/>
</dbReference>
<keyword evidence="2" id="KW-1185">Reference proteome</keyword>
<reference evidence="1 2" key="1">
    <citation type="journal article" date="2022" name="Genome Biol. Evol.">
        <title>The Spruce Budworm Genome: Reconstructing the Evolutionary History of Antifreeze Proteins.</title>
        <authorList>
            <person name="Beliveau C."/>
            <person name="Gagne P."/>
            <person name="Picq S."/>
            <person name="Vernygora O."/>
            <person name="Keeling C.I."/>
            <person name="Pinkney K."/>
            <person name="Doucet D."/>
            <person name="Wen F."/>
            <person name="Johnston J.S."/>
            <person name="Maaroufi H."/>
            <person name="Boyle B."/>
            <person name="Laroche J."/>
            <person name="Dewar K."/>
            <person name="Juretic N."/>
            <person name="Blackburn G."/>
            <person name="Nisole A."/>
            <person name="Brunet B."/>
            <person name="Brandao M."/>
            <person name="Lumley L."/>
            <person name="Duan J."/>
            <person name="Quan G."/>
            <person name="Lucarotti C.J."/>
            <person name="Roe A.D."/>
            <person name="Sperling F.A.H."/>
            <person name="Levesque R.C."/>
            <person name="Cusson M."/>
        </authorList>
    </citation>
    <scope>NUCLEOTIDE SEQUENCE [LARGE SCALE GENOMIC DNA]</scope>
    <source>
        <strain evidence="1">Glfc:IPQL:Cfum</strain>
    </source>
</reference>
<accession>A0ACC0KA21</accession>
<comment type="caution">
    <text evidence="1">The sequence shown here is derived from an EMBL/GenBank/DDBJ whole genome shotgun (WGS) entry which is preliminary data.</text>
</comment>
<name>A0ACC0KA21_CHOFU</name>
<evidence type="ECO:0000313" key="2">
    <source>
        <dbReference type="Proteomes" id="UP001064048"/>
    </source>
</evidence>
<protein>
    <submittedName>
        <fullName evidence="1">Uncharacterized protein</fullName>
    </submittedName>
</protein>
<proteinExistence type="predicted"/>